<comment type="caution">
    <text evidence="1">The sequence shown here is derived from an EMBL/GenBank/DDBJ whole genome shotgun (WGS) entry which is preliminary data.</text>
</comment>
<gene>
    <name evidence="1" type="ORF">H5410_000920</name>
</gene>
<feature type="non-terminal residue" evidence="1">
    <location>
        <position position="62"/>
    </location>
</feature>
<evidence type="ECO:0000313" key="2">
    <source>
        <dbReference type="Proteomes" id="UP000824120"/>
    </source>
</evidence>
<organism evidence="1 2">
    <name type="scientific">Solanum commersonii</name>
    <name type="common">Commerson's wild potato</name>
    <name type="synonym">Commerson's nightshade</name>
    <dbReference type="NCBI Taxonomy" id="4109"/>
    <lineage>
        <taxon>Eukaryota</taxon>
        <taxon>Viridiplantae</taxon>
        <taxon>Streptophyta</taxon>
        <taxon>Embryophyta</taxon>
        <taxon>Tracheophyta</taxon>
        <taxon>Spermatophyta</taxon>
        <taxon>Magnoliopsida</taxon>
        <taxon>eudicotyledons</taxon>
        <taxon>Gunneridae</taxon>
        <taxon>Pentapetalae</taxon>
        <taxon>asterids</taxon>
        <taxon>lamiids</taxon>
        <taxon>Solanales</taxon>
        <taxon>Solanaceae</taxon>
        <taxon>Solanoideae</taxon>
        <taxon>Solaneae</taxon>
        <taxon>Solanum</taxon>
    </lineage>
</organism>
<name>A0A9J6AY96_SOLCO</name>
<accession>A0A9J6AY96</accession>
<evidence type="ECO:0000313" key="1">
    <source>
        <dbReference type="EMBL" id="KAG5629203.1"/>
    </source>
</evidence>
<keyword evidence="2" id="KW-1185">Reference proteome</keyword>
<reference evidence="1 2" key="1">
    <citation type="submission" date="2020-09" db="EMBL/GenBank/DDBJ databases">
        <title>De no assembly of potato wild relative species, Solanum commersonii.</title>
        <authorList>
            <person name="Cho K."/>
        </authorList>
    </citation>
    <scope>NUCLEOTIDE SEQUENCE [LARGE SCALE GENOMIC DNA]</scope>
    <source>
        <strain evidence="1">LZ3.2</strain>
        <tissue evidence="1">Leaf</tissue>
    </source>
</reference>
<sequence>QACCVSLVQFRISKVHGEGCGVSFSMLLHIRLVCEFGLVSISKVHEEGFGASLSILFPLSVY</sequence>
<proteinExistence type="predicted"/>
<dbReference type="AlphaFoldDB" id="A0A9J6AY96"/>
<dbReference type="Proteomes" id="UP000824120">
    <property type="component" value="Chromosome 1"/>
</dbReference>
<dbReference type="EMBL" id="JACXVP010000001">
    <property type="protein sequence ID" value="KAG5629203.1"/>
    <property type="molecule type" value="Genomic_DNA"/>
</dbReference>
<protein>
    <submittedName>
        <fullName evidence="1">Uncharacterized protein</fullName>
    </submittedName>
</protein>